<dbReference type="InterPro" id="IPR016024">
    <property type="entry name" value="ARM-type_fold"/>
</dbReference>
<evidence type="ECO:0000313" key="1">
    <source>
        <dbReference type="EMBL" id="PAP94275.1"/>
    </source>
</evidence>
<dbReference type="EMBL" id="NPKH01000023">
    <property type="protein sequence ID" value="PAP94275.1"/>
    <property type="molecule type" value="Genomic_DNA"/>
</dbReference>
<proteinExistence type="predicted"/>
<dbReference type="Proteomes" id="UP000215931">
    <property type="component" value="Unassembled WGS sequence"/>
</dbReference>
<dbReference type="Pfam" id="PF13646">
    <property type="entry name" value="HEAT_2"/>
    <property type="match status" value="1"/>
</dbReference>
<reference evidence="1 2" key="1">
    <citation type="submission" date="2017-08" db="EMBL/GenBank/DDBJ databases">
        <title>Mesorhizobium wenxinae sp. nov., a novel rhizobial species isolated from root nodules of chickpea (Cicer arietinum L.).</title>
        <authorList>
            <person name="Zhang J."/>
        </authorList>
    </citation>
    <scope>NUCLEOTIDE SEQUENCE [LARGE SCALE GENOMIC DNA]</scope>
    <source>
        <strain evidence="2">WYCCWR 10019</strain>
    </source>
</reference>
<evidence type="ECO:0008006" key="3">
    <source>
        <dbReference type="Google" id="ProtNLM"/>
    </source>
</evidence>
<gene>
    <name evidence="1" type="ORF">CIT31_18380</name>
</gene>
<name>A0A271KGY9_9HYPH</name>
<sequence>MSPVESFRRPRIASLVVRQHAELVAFLWVQRESLLAQEPPAAVAAKDIDDRIEANLDGLRIAGQAAWPSLLQQLQDYPDSGELFAFAWTAIEFNDPVRLSEAVGHARELTPSPDGFIGALRWHAADRIGPHVRDWITDADAFKRFLGVSACLVHSVNPKNLLPRLARDPDPRVRAAGLRLVGVLKRTDLAGEANAALNDSDEDARFWSAWSLVELGHARLAQNALRAAVETPGKDRLIALRAAIKGGPETEVRAWLGGLMQSPQTASIAVRSIGMLGDRGRLAWLVERMREPPVSIAAGASFAELFPEAPWDELSSADMEEVGPDFIDYFRDSIVRVPLADKVAEWGMVAGALRD</sequence>
<dbReference type="RefSeq" id="WP_095519768.1">
    <property type="nucleotide sequence ID" value="NZ_NPKH01000023.1"/>
</dbReference>
<dbReference type="SUPFAM" id="SSF48371">
    <property type="entry name" value="ARM repeat"/>
    <property type="match status" value="1"/>
</dbReference>
<evidence type="ECO:0000313" key="2">
    <source>
        <dbReference type="Proteomes" id="UP000215931"/>
    </source>
</evidence>
<dbReference type="Gene3D" id="1.25.10.10">
    <property type="entry name" value="Leucine-rich Repeat Variant"/>
    <property type="match status" value="1"/>
</dbReference>
<organism evidence="1 2">
    <name type="scientific">Mesorhizobium wenxiniae</name>
    <dbReference type="NCBI Taxonomy" id="2014805"/>
    <lineage>
        <taxon>Bacteria</taxon>
        <taxon>Pseudomonadati</taxon>
        <taxon>Pseudomonadota</taxon>
        <taxon>Alphaproteobacteria</taxon>
        <taxon>Hyphomicrobiales</taxon>
        <taxon>Phyllobacteriaceae</taxon>
        <taxon>Mesorhizobium</taxon>
    </lineage>
</organism>
<protein>
    <recommendedName>
        <fullName evidence="3">HEAT repeat domain-containing protein</fullName>
    </recommendedName>
</protein>
<dbReference type="OrthoDB" id="8089803at2"/>
<dbReference type="AlphaFoldDB" id="A0A271KGY9"/>
<accession>A0A271KGY9</accession>
<keyword evidence="2" id="KW-1185">Reference proteome</keyword>
<dbReference type="InterPro" id="IPR011989">
    <property type="entry name" value="ARM-like"/>
</dbReference>
<comment type="caution">
    <text evidence="1">The sequence shown here is derived from an EMBL/GenBank/DDBJ whole genome shotgun (WGS) entry which is preliminary data.</text>
</comment>